<reference evidence="1 2" key="1">
    <citation type="journal article" date="2019" name="Int. J. Syst. Evol. Microbiol.">
        <title>The Global Catalogue of Microorganisms (GCM) 10K type strain sequencing project: providing services to taxonomists for standard genome sequencing and annotation.</title>
        <authorList>
            <consortium name="The Broad Institute Genomics Platform"/>
            <consortium name="The Broad Institute Genome Sequencing Center for Infectious Disease"/>
            <person name="Wu L."/>
            <person name="Ma J."/>
        </authorList>
    </citation>
    <scope>NUCLEOTIDE SEQUENCE [LARGE SCALE GENOMIC DNA]</scope>
    <source>
        <strain evidence="1 2">JCM 6833</strain>
    </source>
</reference>
<accession>A0ABN3PIE7</accession>
<name>A0ABN3PIE7_9ACTN</name>
<protein>
    <submittedName>
        <fullName evidence="1">Uncharacterized protein</fullName>
    </submittedName>
</protein>
<organism evidence="1 2">
    <name type="scientific">Actinomadura fulvescens</name>
    <dbReference type="NCBI Taxonomy" id="46160"/>
    <lineage>
        <taxon>Bacteria</taxon>
        <taxon>Bacillati</taxon>
        <taxon>Actinomycetota</taxon>
        <taxon>Actinomycetes</taxon>
        <taxon>Streptosporangiales</taxon>
        <taxon>Thermomonosporaceae</taxon>
        <taxon>Actinomadura</taxon>
    </lineage>
</organism>
<comment type="caution">
    <text evidence="1">The sequence shown here is derived from an EMBL/GenBank/DDBJ whole genome shotgun (WGS) entry which is preliminary data.</text>
</comment>
<proteinExistence type="predicted"/>
<keyword evidence="2" id="KW-1185">Reference proteome</keyword>
<evidence type="ECO:0000313" key="2">
    <source>
        <dbReference type="Proteomes" id="UP001501509"/>
    </source>
</evidence>
<gene>
    <name evidence="1" type="ORF">GCM10010411_18370</name>
</gene>
<dbReference type="EMBL" id="BAAATD010000002">
    <property type="protein sequence ID" value="GAA2585971.1"/>
    <property type="molecule type" value="Genomic_DNA"/>
</dbReference>
<dbReference type="RefSeq" id="WP_344539594.1">
    <property type="nucleotide sequence ID" value="NZ_BAAATD010000002.1"/>
</dbReference>
<dbReference type="Proteomes" id="UP001501509">
    <property type="component" value="Unassembled WGS sequence"/>
</dbReference>
<evidence type="ECO:0000313" key="1">
    <source>
        <dbReference type="EMBL" id="GAA2585971.1"/>
    </source>
</evidence>
<sequence length="149" mass="15922">MNEQAQALALADLGQALLACVDGHPTGATSAVAARQLLEIAHECREIAQRVILHSAGTPPLAWERRHLLAEMALRLALNIEYTAEGCGTCTAARSPGTCGSAACATTRDALRNTTIIVLSVLNAHRFAEDRRRAGRAAERLPSRMRVLS</sequence>